<dbReference type="EMBL" id="CP031092">
    <property type="protein sequence ID" value="AXF55590.1"/>
    <property type="molecule type" value="Genomic_DNA"/>
</dbReference>
<protein>
    <submittedName>
        <fullName evidence="1">Uncharacterized protein</fullName>
    </submittedName>
</protein>
<keyword evidence="2" id="KW-1185">Reference proteome</keyword>
<accession>A0A345BXA9</accession>
<dbReference type="RefSeq" id="WP_114371640.1">
    <property type="nucleotide sequence ID" value="NZ_CP031092.1"/>
</dbReference>
<reference evidence="1 2" key="1">
    <citation type="journal article" date="2018" name="J. Microbiol.">
        <title>Salicibibacter kimchii gen. nov., sp. nov., a moderately halophilic and alkalitolerant bacterium in the family Bacillaceae, isolated from kimchi.</title>
        <authorList>
            <person name="Jang J.Y."/>
            <person name="Oh Y.J."/>
            <person name="Lim S.K."/>
            <person name="Park H.K."/>
            <person name="Lee C."/>
            <person name="Kim J.Y."/>
            <person name="Lee M.A."/>
            <person name="Choi H.J."/>
        </authorList>
    </citation>
    <scope>NUCLEOTIDE SEQUENCE [LARGE SCALE GENOMIC DNA]</scope>
    <source>
        <strain evidence="1 2">NKC1-1</strain>
    </source>
</reference>
<organism evidence="1 2">
    <name type="scientific">Salicibibacter kimchii</name>
    <dbReference type="NCBI Taxonomy" id="2099786"/>
    <lineage>
        <taxon>Bacteria</taxon>
        <taxon>Bacillati</taxon>
        <taxon>Bacillota</taxon>
        <taxon>Bacilli</taxon>
        <taxon>Bacillales</taxon>
        <taxon>Bacillaceae</taxon>
        <taxon>Salicibibacter</taxon>
    </lineage>
</organism>
<name>A0A345BXA9_9BACI</name>
<evidence type="ECO:0000313" key="1">
    <source>
        <dbReference type="EMBL" id="AXF55590.1"/>
    </source>
</evidence>
<dbReference type="AlphaFoldDB" id="A0A345BXA9"/>
<proteinExistence type="predicted"/>
<dbReference type="KEGG" id="rue:DT065_05855"/>
<sequence>MKLINKSLGHREIPPDAIDFPCFYKLTENREWDIKAAGDLVPPWAAYHPYIKNSNEHKSLYTLRLWHGQRNWLLIVRFINRARIERKCINQGGLML</sequence>
<dbReference type="OrthoDB" id="9772090at2"/>
<gene>
    <name evidence="1" type="ORF">DT065_05855</name>
</gene>
<dbReference type="Proteomes" id="UP000252100">
    <property type="component" value="Chromosome"/>
</dbReference>
<evidence type="ECO:0000313" key="2">
    <source>
        <dbReference type="Proteomes" id="UP000252100"/>
    </source>
</evidence>